<dbReference type="InterPro" id="IPR009057">
    <property type="entry name" value="Homeodomain-like_sf"/>
</dbReference>
<dbReference type="RefSeq" id="WP_159460243.1">
    <property type="nucleotide sequence ID" value="NZ_FWZX01000014.1"/>
</dbReference>
<evidence type="ECO:0008006" key="4">
    <source>
        <dbReference type="Google" id="ProtNLM"/>
    </source>
</evidence>
<keyword evidence="3" id="KW-1185">Reference proteome</keyword>
<dbReference type="EMBL" id="FWZX01000026">
    <property type="protein sequence ID" value="SMF66269.1"/>
    <property type="molecule type" value="Genomic_DNA"/>
</dbReference>
<gene>
    <name evidence="1" type="ORF">SAMN05428998_114139</name>
    <name evidence="2" type="ORF">SAMN05428998_12691</name>
</gene>
<name>A0A1Y6CHR8_9PROT</name>
<dbReference type="SUPFAM" id="SSF46689">
    <property type="entry name" value="Homeodomain-like"/>
    <property type="match status" value="1"/>
</dbReference>
<dbReference type="STRING" id="560819.SAMN05428998_114139"/>
<sequence length="152" mass="17170">MEEKDEANRDVLVAPGITRGELLAFYLQQPNKLPMPMGETTSNIFSIVGYEGLFALIDAFGGSKIYVSRFNGYRKLIELVGEEKAAALYDHYHRDYIELPSYSSLVSIYRPEKFAELREDGVSTGEMARRYGLTERGVRYVLARTGGRKPTC</sequence>
<evidence type="ECO:0000313" key="3">
    <source>
        <dbReference type="Proteomes" id="UP000192917"/>
    </source>
</evidence>
<dbReference type="AlphaFoldDB" id="A0A1Y6CHR8"/>
<accession>A0A1Y6CHR8</accession>
<evidence type="ECO:0000313" key="1">
    <source>
        <dbReference type="EMBL" id="SMF42009.1"/>
    </source>
</evidence>
<dbReference type="Proteomes" id="UP000192917">
    <property type="component" value="Unassembled WGS sequence"/>
</dbReference>
<protein>
    <recommendedName>
        <fullName evidence="4">Mor transcription activator family protein</fullName>
    </recommendedName>
</protein>
<organism evidence="2 3">
    <name type="scientific">Tistlia consotensis USBA 355</name>
    <dbReference type="NCBI Taxonomy" id="560819"/>
    <lineage>
        <taxon>Bacteria</taxon>
        <taxon>Pseudomonadati</taxon>
        <taxon>Pseudomonadota</taxon>
        <taxon>Alphaproteobacteria</taxon>
        <taxon>Rhodospirillales</taxon>
        <taxon>Rhodovibrionaceae</taxon>
        <taxon>Tistlia</taxon>
    </lineage>
</organism>
<evidence type="ECO:0000313" key="2">
    <source>
        <dbReference type="EMBL" id="SMF66269.1"/>
    </source>
</evidence>
<dbReference type="EMBL" id="FWZX01000014">
    <property type="protein sequence ID" value="SMF42009.1"/>
    <property type="molecule type" value="Genomic_DNA"/>
</dbReference>
<proteinExistence type="predicted"/>
<reference evidence="2 3" key="1">
    <citation type="submission" date="2017-04" db="EMBL/GenBank/DDBJ databases">
        <authorList>
            <person name="Afonso C.L."/>
            <person name="Miller P.J."/>
            <person name="Scott M.A."/>
            <person name="Spackman E."/>
            <person name="Goraichik I."/>
            <person name="Dimitrov K.M."/>
            <person name="Suarez D.L."/>
            <person name="Swayne D.E."/>
        </authorList>
    </citation>
    <scope>NUCLEOTIDE SEQUENCE [LARGE SCALE GENOMIC DNA]</scope>
    <source>
        <strain evidence="2 3">USBA 355</strain>
    </source>
</reference>